<feature type="region of interest" description="Disordered" evidence="1">
    <location>
        <begin position="332"/>
        <end position="379"/>
    </location>
</feature>
<evidence type="ECO:0000256" key="1">
    <source>
        <dbReference type="SAM" id="MobiDB-lite"/>
    </source>
</evidence>
<keyword evidence="4" id="KW-1185">Reference proteome</keyword>
<dbReference type="SMART" id="SM00591">
    <property type="entry name" value="RWD"/>
    <property type="match status" value="1"/>
</dbReference>
<dbReference type="SUPFAM" id="SSF54495">
    <property type="entry name" value="UBC-like"/>
    <property type="match status" value="1"/>
</dbReference>
<dbReference type="PANTHER" id="PTHR13198">
    <property type="entry name" value="RING FINGER PROTEIN 25"/>
    <property type="match status" value="1"/>
</dbReference>
<sequence length="379" mass="42730">MAEEEEVKMEVEAVQSVYGEDCAVIESYPPYLHLHIKPRTADISSQQFVEAVIGIRGCSQYPKEPPLIYLIDSKGLDEQRQTHLISNIRDKACELPSCFMLVALCEEAVERLSAMNHPDGDCPLCLYPLVSEDDQAERLPFMKLMSCFHCFHSECIIRWWDWLQIENKNNAKNASSATLHLRNTGDQQDPEVSWVIFQLSVSFLPKEKWFPFLYECKTDRNGEVEESMGNCPVCRKVFLAKDFDHVLDLVGSYSSQPSADKAEVKDDELIRSDLENIRRQKFEEILKLQQENYGLIGLKADHVVLPSINPQNTVTSSNHALAKETSASAATEGINCSGSSTRHATSKHSNTSSRRPRAQNSQKHVRQWVRKGNGGGGAN</sequence>
<reference evidence="3 4" key="1">
    <citation type="journal article" date="2024" name="G3 (Bethesda)">
        <title>Genome assembly of Hibiscus sabdariffa L. provides insights into metabolisms of medicinal natural products.</title>
        <authorList>
            <person name="Kim T."/>
        </authorList>
    </citation>
    <scope>NUCLEOTIDE SEQUENCE [LARGE SCALE GENOMIC DNA]</scope>
    <source>
        <strain evidence="3">TK-2024</strain>
        <tissue evidence="3">Old leaves</tissue>
    </source>
</reference>
<feature type="compositionally biased region" description="Polar residues" evidence="1">
    <location>
        <begin position="332"/>
        <end position="362"/>
    </location>
</feature>
<dbReference type="Gene3D" id="3.30.40.10">
    <property type="entry name" value="Zinc/RING finger domain, C3HC4 (zinc finger)"/>
    <property type="match status" value="1"/>
</dbReference>
<dbReference type="PROSITE" id="PS50908">
    <property type="entry name" value="RWD"/>
    <property type="match status" value="1"/>
</dbReference>
<dbReference type="Proteomes" id="UP001396334">
    <property type="component" value="Unassembled WGS sequence"/>
</dbReference>
<gene>
    <name evidence="3" type="ORF">V6N11_034705</name>
</gene>
<dbReference type="InterPro" id="IPR039133">
    <property type="entry name" value="RNF25"/>
</dbReference>
<evidence type="ECO:0000313" key="3">
    <source>
        <dbReference type="EMBL" id="KAK8974343.1"/>
    </source>
</evidence>
<dbReference type="InterPro" id="IPR006575">
    <property type="entry name" value="RWD_dom"/>
</dbReference>
<dbReference type="SMART" id="SM00184">
    <property type="entry name" value="RING"/>
    <property type="match status" value="1"/>
</dbReference>
<dbReference type="InterPro" id="IPR013083">
    <property type="entry name" value="Znf_RING/FYVE/PHD"/>
</dbReference>
<accession>A0ABR2NE68</accession>
<name>A0ABR2NE68_9ROSI</name>
<dbReference type="InterPro" id="IPR016135">
    <property type="entry name" value="UBQ-conjugating_enzyme/RWD"/>
</dbReference>
<proteinExistence type="predicted"/>
<feature type="domain" description="RWD" evidence="2">
    <location>
        <begin position="9"/>
        <end position="115"/>
    </location>
</feature>
<dbReference type="InterPro" id="IPR001841">
    <property type="entry name" value="Znf_RING"/>
</dbReference>
<evidence type="ECO:0000313" key="4">
    <source>
        <dbReference type="Proteomes" id="UP001396334"/>
    </source>
</evidence>
<dbReference type="Pfam" id="PF05773">
    <property type="entry name" value="RWD"/>
    <property type="match status" value="1"/>
</dbReference>
<organism evidence="3 4">
    <name type="scientific">Hibiscus sabdariffa</name>
    <name type="common">roselle</name>
    <dbReference type="NCBI Taxonomy" id="183260"/>
    <lineage>
        <taxon>Eukaryota</taxon>
        <taxon>Viridiplantae</taxon>
        <taxon>Streptophyta</taxon>
        <taxon>Embryophyta</taxon>
        <taxon>Tracheophyta</taxon>
        <taxon>Spermatophyta</taxon>
        <taxon>Magnoliopsida</taxon>
        <taxon>eudicotyledons</taxon>
        <taxon>Gunneridae</taxon>
        <taxon>Pentapetalae</taxon>
        <taxon>rosids</taxon>
        <taxon>malvids</taxon>
        <taxon>Malvales</taxon>
        <taxon>Malvaceae</taxon>
        <taxon>Malvoideae</taxon>
        <taxon>Hibiscus</taxon>
    </lineage>
</organism>
<dbReference type="CDD" id="cd23818">
    <property type="entry name" value="RWD_RNF25"/>
    <property type="match status" value="1"/>
</dbReference>
<dbReference type="EMBL" id="JBBPBN010000171">
    <property type="protein sequence ID" value="KAK8974343.1"/>
    <property type="molecule type" value="Genomic_DNA"/>
</dbReference>
<comment type="caution">
    <text evidence="3">The sequence shown here is derived from an EMBL/GenBank/DDBJ whole genome shotgun (WGS) entry which is preliminary data.</text>
</comment>
<protein>
    <recommendedName>
        <fullName evidence="2">RWD domain-containing protein</fullName>
    </recommendedName>
</protein>
<evidence type="ECO:0000259" key="2">
    <source>
        <dbReference type="PROSITE" id="PS50908"/>
    </source>
</evidence>
<dbReference type="SUPFAM" id="SSF57850">
    <property type="entry name" value="RING/U-box"/>
    <property type="match status" value="1"/>
</dbReference>
<dbReference type="Gene3D" id="3.10.110.10">
    <property type="entry name" value="Ubiquitin Conjugating Enzyme"/>
    <property type="match status" value="1"/>
</dbReference>
<dbReference type="PANTHER" id="PTHR13198:SF4">
    <property type="entry name" value="E3 UBIQUITIN-PROTEIN LIGASE RNF25"/>
    <property type="match status" value="1"/>
</dbReference>